<gene>
    <name evidence="11" type="ORF">EI981_14210</name>
</gene>
<evidence type="ECO:0000256" key="2">
    <source>
        <dbReference type="ARBA" id="ARBA00006523"/>
    </source>
</evidence>
<dbReference type="InterPro" id="IPR020846">
    <property type="entry name" value="MFS_dom"/>
</dbReference>
<dbReference type="OrthoDB" id="7337792at2"/>
<feature type="transmembrane region" description="Helical" evidence="9">
    <location>
        <begin position="20"/>
        <end position="41"/>
    </location>
</feature>
<name>A0A3Q9I923_9BACL</name>
<feature type="transmembrane region" description="Helical" evidence="9">
    <location>
        <begin position="116"/>
        <end position="138"/>
    </location>
</feature>
<keyword evidence="12" id="KW-1185">Reference proteome</keyword>
<feature type="transmembrane region" description="Helical" evidence="9">
    <location>
        <begin position="354"/>
        <end position="375"/>
    </location>
</feature>
<dbReference type="AlphaFoldDB" id="A0A3Q9I923"/>
<feature type="transmembrane region" description="Helical" evidence="9">
    <location>
        <begin position="381"/>
        <end position="400"/>
    </location>
</feature>
<proteinExistence type="inferred from homology"/>
<dbReference type="KEGG" id="plut:EI981_14210"/>
<sequence>MQPIITTSVNKARSYLSLIFSVKQFVILLFINFMIGLSVSFYVPFNSLFSLEEVGMSNLSFGYYMVIGSLSSVLISSIIGSRSDSSTSRKKLLMLAFLFSTIGFIIFAFSRNYYVLLLNSAVIMGVASCGTPQIYAYAKEVLENNSVDQNKIPFLINIFRMSYALSWTCGPALAALLLVKFDFKGVFLIVALLYFLTLIIIMLFLKQSKLVVSKKARTKVLPLIFGNKKILLTFIAFMFITAAGYINTMNMSQYVIKSLNGSESQVGIIFSVPPLFEIPFMVYFGLLAIKNNVVKLIKIGMIIAVIYYMLLIFVTDVWNIYPIQILSAAYISIIMGVSISYFQGLIPDEPGTTSTLYTNATRLGSLVGYLLFGLITQFLDYRNAYICCVILAALSLVLIYSSNFKKESVRL</sequence>
<dbReference type="PANTHER" id="PTHR23535:SF2">
    <property type="entry name" value="SUGAR EFFLUX TRANSPORTER A-RELATED"/>
    <property type="match status" value="1"/>
</dbReference>
<evidence type="ECO:0000256" key="6">
    <source>
        <dbReference type="ARBA" id="ARBA00022692"/>
    </source>
</evidence>
<organism evidence="11 12">
    <name type="scientific">Paenibacillus lutimineralis</name>
    <dbReference type="NCBI Taxonomy" id="2707005"/>
    <lineage>
        <taxon>Bacteria</taxon>
        <taxon>Bacillati</taxon>
        <taxon>Bacillota</taxon>
        <taxon>Bacilli</taxon>
        <taxon>Bacillales</taxon>
        <taxon>Paenibacillaceae</taxon>
        <taxon>Paenibacillus</taxon>
    </lineage>
</organism>
<evidence type="ECO:0000256" key="4">
    <source>
        <dbReference type="ARBA" id="ARBA00022475"/>
    </source>
</evidence>
<feature type="domain" description="Major facilitator superfamily (MFS) profile" evidence="10">
    <location>
        <begin position="24"/>
        <end position="410"/>
    </location>
</feature>
<dbReference type="InterPro" id="IPR001958">
    <property type="entry name" value="Tet-R_TetA/multi-R_MdtG-like"/>
</dbReference>
<dbReference type="InterPro" id="IPR011701">
    <property type="entry name" value="MFS"/>
</dbReference>
<comment type="subcellular location">
    <subcellularLocation>
        <location evidence="1">Cell membrane</location>
        <topology evidence="1">Multi-pass membrane protein</topology>
    </subcellularLocation>
</comment>
<feature type="transmembrane region" description="Helical" evidence="9">
    <location>
        <begin position="61"/>
        <end position="80"/>
    </location>
</feature>
<dbReference type="PANTHER" id="PTHR23535">
    <property type="entry name" value="SUGAR EFFLUX TRANSPORTER A-RELATED"/>
    <property type="match status" value="1"/>
</dbReference>
<feature type="transmembrane region" description="Helical" evidence="9">
    <location>
        <begin position="266"/>
        <end position="289"/>
    </location>
</feature>
<feature type="transmembrane region" description="Helical" evidence="9">
    <location>
        <begin position="92"/>
        <end position="110"/>
    </location>
</feature>
<protein>
    <submittedName>
        <fullName evidence="11">MFS transporter</fullName>
    </submittedName>
</protein>
<feature type="transmembrane region" description="Helical" evidence="9">
    <location>
        <begin position="320"/>
        <end position="342"/>
    </location>
</feature>
<evidence type="ECO:0000259" key="10">
    <source>
        <dbReference type="PROSITE" id="PS50850"/>
    </source>
</evidence>
<keyword evidence="5" id="KW-0762">Sugar transport</keyword>
<feature type="transmembrane region" description="Helical" evidence="9">
    <location>
        <begin position="185"/>
        <end position="205"/>
    </location>
</feature>
<feature type="transmembrane region" description="Helical" evidence="9">
    <location>
        <begin position="226"/>
        <end position="246"/>
    </location>
</feature>
<evidence type="ECO:0000313" key="12">
    <source>
        <dbReference type="Proteomes" id="UP000270678"/>
    </source>
</evidence>
<evidence type="ECO:0000256" key="3">
    <source>
        <dbReference type="ARBA" id="ARBA00022448"/>
    </source>
</evidence>
<evidence type="ECO:0000256" key="9">
    <source>
        <dbReference type="SAM" id="Phobius"/>
    </source>
</evidence>
<keyword evidence="6 9" id="KW-0812">Transmembrane</keyword>
<keyword evidence="4" id="KW-1003">Cell membrane</keyword>
<evidence type="ECO:0000313" key="11">
    <source>
        <dbReference type="EMBL" id="AZS15491.1"/>
    </source>
</evidence>
<comment type="similarity">
    <text evidence="2">Belongs to the major facilitator superfamily. Set transporter family.</text>
</comment>
<dbReference type="CDD" id="cd17471">
    <property type="entry name" value="MFS_Set"/>
    <property type="match status" value="1"/>
</dbReference>
<dbReference type="PRINTS" id="PR01035">
    <property type="entry name" value="TCRTETA"/>
</dbReference>
<evidence type="ECO:0000256" key="7">
    <source>
        <dbReference type="ARBA" id="ARBA00022989"/>
    </source>
</evidence>
<dbReference type="GO" id="GO:0022857">
    <property type="term" value="F:transmembrane transporter activity"/>
    <property type="evidence" value="ECO:0007669"/>
    <property type="project" value="InterPro"/>
</dbReference>
<keyword evidence="7 9" id="KW-1133">Transmembrane helix</keyword>
<evidence type="ECO:0000256" key="8">
    <source>
        <dbReference type="ARBA" id="ARBA00023136"/>
    </source>
</evidence>
<dbReference type="RefSeq" id="WP_126999166.1">
    <property type="nucleotide sequence ID" value="NZ_CP034346.1"/>
</dbReference>
<dbReference type="Pfam" id="PF07690">
    <property type="entry name" value="MFS_1"/>
    <property type="match status" value="1"/>
</dbReference>
<dbReference type="EMBL" id="CP034346">
    <property type="protein sequence ID" value="AZS15491.1"/>
    <property type="molecule type" value="Genomic_DNA"/>
</dbReference>
<keyword evidence="8 9" id="KW-0472">Membrane</keyword>
<dbReference type="Gene3D" id="1.20.1250.20">
    <property type="entry name" value="MFS general substrate transporter like domains"/>
    <property type="match status" value="1"/>
</dbReference>
<keyword evidence="3" id="KW-0813">Transport</keyword>
<dbReference type="PROSITE" id="PS50850">
    <property type="entry name" value="MFS"/>
    <property type="match status" value="1"/>
</dbReference>
<dbReference type="SUPFAM" id="SSF103473">
    <property type="entry name" value="MFS general substrate transporter"/>
    <property type="match status" value="1"/>
</dbReference>
<feature type="transmembrane region" description="Helical" evidence="9">
    <location>
        <begin position="158"/>
        <end position="179"/>
    </location>
</feature>
<dbReference type="Proteomes" id="UP000270678">
    <property type="component" value="Chromosome"/>
</dbReference>
<evidence type="ECO:0000256" key="5">
    <source>
        <dbReference type="ARBA" id="ARBA00022597"/>
    </source>
</evidence>
<reference evidence="12" key="1">
    <citation type="submission" date="2018-12" db="EMBL/GenBank/DDBJ databases">
        <title>Complete genome sequence of Paenibacillus sp. MBLB1234.</title>
        <authorList>
            <person name="Nam Y.-D."/>
            <person name="Kang J."/>
            <person name="Chung W.-H."/>
            <person name="Park Y.S."/>
        </authorList>
    </citation>
    <scope>NUCLEOTIDE SEQUENCE [LARGE SCALE GENOMIC DNA]</scope>
    <source>
        <strain evidence="12">MBLB1234</strain>
    </source>
</reference>
<feature type="transmembrane region" description="Helical" evidence="9">
    <location>
        <begin position="296"/>
        <end position="314"/>
    </location>
</feature>
<evidence type="ECO:0000256" key="1">
    <source>
        <dbReference type="ARBA" id="ARBA00004651"/>
    </source>
</evidence>
<dbReference type="GO" id="GO:0005886">
    <property type="term" value="C:plasma membrane"/>
    <property type="evidence" value="ECO:0007669"/>
    <property type="project" value="UniProtKB-SubCell"/>
</dbReference>
<accession>A0A3Q9I923</accession>
<dbReference type="InterPro" id="IPR036259">
    <property type="entry name" value="MFS_trans_sf"/>
</dbReference>